<name>A0A0D2JC59_9CHLO</name>
<feature type="region of interest" description="Disordered" evidence="1">
    <location>
        <begin position="526"/>
        <end position="626"/>
    </location>
</feature>
<sequence length="626" mass="61690">MRRVRPRTAANGRSPEPSPAAAPLASQLLASPLPSPAVSPRKVPQRNAGAPPGGKAPASARAAASSISKKTKAAAVPGGVTRLRAALVVLALAGLAAVGWLHTHPPDSTALQLPGGLPATAAARAFEALSLLQARGRLALWEASQQLQGLAEAAWDAYELRLAQLLSSYGGGGSIFTDHDAQHGSFGSSGGHWDASEIVALLPDGAAWQEVAADIAERLRGDGAAAAAAPGRKGTGLLLRCVTAAGCAESAAALGELSGPPPGCTLQLDGAAFGGSAAGSPAAALQAALAPFLRRCPAGLVVLRDAQLLSLDALPALHSALSELGGFQHGGAVDASRAAYALLYRGGGAAAARHAARMEPAEAAAALKAEFFEGLLGAELARAADAERASSVLAPMLRALRRRVDFAAPLRLGAGEAAEAEGYAAAAAEAEGHPAAAAAAAEAEGHAAAAAAAAEDEGVGEGEPYFGTPFDDAKVNAEVQGAGAAGEVGAEADEDAAEGNAAEDNKPEAGHLNTDAEWAAGVEEEAEAGAAQGAGAGDADVEADAGDREDAVDEDNARAEAVAGGEADEASDAGSGGEAGKEAEGVLEEVAGNRAATSHERVADMSGQQQTGVHSQDGAVEAAAAA</sequence>
<dbReference type="KEGG" id="mng:MNEG_10684"/>
<evidence type="ECO:0000256" key="1">
    <source>
        <dbReference type="SAM" id="MobiDB-lite"/>
    </source>
</evidence>
<evidence type="ECO:0000313" key="4">
    <source>
        <dbReference type="Proteomes" id="UP000054498"/>
    </source>
</evidence>
<keyword evidence="4" id="KW-1185">Reference proteome</keyword>
<gene>
    <name evidence="3" type="ORF">MNEG_10684</name>
</gene>
<keyword evidence="2" id="KW-1133">Transmembrane helix</keyword>
<feature type="region of interest" description="Disordered" evidence="1">
    <location>
        <begin position="1"/>
        <end position="64"/>
    </location>
</feature>
<feature type="compositionally biased region" description="Low complexity" evidence="1">
    <location>
        <begin position="48"/>
        <end position="64"/>
    </location>
</feature>
<organism evidence="3 4">
    <name type="scientific">Monoraphidium neglectum</name>
    <dbReference type="NCBI Taxonomy" id="145388"/>
    <lineage>
        <taxon>Eukaryota</taxon>
        <taxon>Viridiplantae</taxon>
        <taxon>Chlorophyta</taxon>
        <taxon>core chlorophytes</taxon>
        <taxon>Chlorophyceae</taxon>
        <taxon>CS clade</taxon>
        <taxon>Sphaeropleales</taxon>
        <taxon>Selenastraceae</taxon>
        <taxon>Monoraphidium</taxon>
    </lineage>
</organism>
<feature type="compositionally biased region" description="Low complexity" evidence="1">
    <location>
        <begin position="476"/>
        <end position="489"/>
    </location>
</feature>
<proteinExistence type="predicted"/>
<keyword evidence="2" id="KW-0472">Membrane</keyword>
<protein>
    <submittedName>
        <fullName evidence="3">Uncharacterized protein</fullName>
    </submittedName>
</protein>
<dbReference type="Proteomes" id="UP000054498">
    <property type="component" value="Unassembled WGS sequence"/>
</dbReference>
<feature type="transmembrane region" description="Helical" evidence="2">
    <location>
        <begin position="85"/>
        <end position="103"/>
    </location>
</feature>
<dbReference type="RefSeq" id="XP_013896297.1">
    <property type="nucleotide sequence ID" value="XM_014040843.1"/>
</dbReference>
<feature type="compositionally biased region" description="Low complexity" evidence="1">
    <location>
        <begin position="19"/>
        <end position="40"/>
    </location>
</feature>
<evidence type="ECO:0000313" key="3">
    <source>
        <dbReference type="EMBL" id="KIY97277.1"/>
    </source>
</evidence>
<dbReference type="AlphaFoldDB" id="A0A0D2JC59"/>
<evidence type="ECO:0000256" key="2">
    <source>
        <dbReference type="SAM" id="Phobius"/>
    </source>
</evidence>
<reference evidence="3 4" key="1">
    <citation type="journal article" date="2013" name="BMC Genomics">
        <title>Reconstruction of the lipid metabolism for the microalga Monoraphidium neglectum from its genome sequence reveals characteristics suitable for biofuel production.</title>
        <authorList>
            <person name="Bogen C."/>
            <person name="Al-Dilaimi A."/>
            <person name="Albersmeier A."/>
            <person name="Wichmann J."/>
            <person name="Grundmann M."/>
            <person name="Rupp O."/>
            <person name="Lauersen K.J."/>
            <person name="Blifernez-Klassen O."/>
            <person name="Kalinowski J."/>
            <person name="Goesmann A."/>
            <person name="Mussgnug J.H."/>
            <person name="Kruse O."/>
        </authorList>
    </citation>
    <scope>NUCLEOTIDE SEQUENCE [LARGE SCALE GENOMIC DNA]</scope>
    <source>
        <strain evidence="3 4">SAG 48.87</strain>
    </source>
</reference>
<dbReference type="EMBL" id="KK102637">
    <property type="protein sequence ID" value="KIY97277.1"/>
    <property type="molecule type" value="Genomic_DNA"/>
</dbReference>
<dbReference type="OrthoDB" id="10664096at2759"/>
<accession>A0A0D2JC59</accession>
<dbReference type="GeneID" id="25727871"/>
<feature type="region of interest" description="Disordered" evidence="1">
    <location>
        <begin position="448"/>
        <end position="510"/>
    </location>
</feature>
<keyword evidence="2" id="KW-0812">Transmembrane</keyword>